<evidence type="ECO:0000256" key="1">
    <source>
        <dbReference type="SAM" id="MobiDB-lite"/>
    </source>
</evidence>
<accession>A0A1M7SD09</accession>
<keyword evidence="2" id="KW-0732">Signal</keyword>
<feature type="chain" id="PRO_5012636133" evidence="2">
    <location>
        <begin position="30"/>
        <end position="148"/>
    </location>
</feature>
<dbReference type="Proteomes" id="UP000184428">
    <property type="component" value="Unassembled WGS sequence"/>
</dbReference>
<dbReference type="OrthoDB" id="5197824at2"/>
<dbReference type="RefSeq" id="WP_072913195.1">
    <property type="nucleotide sequence ID" value="NZ_FRDM01000002.1"/>
</dbReference>
<organism evidence="3 4">
    <name type="scientific">Geodermatophilus obscurus</name>
    <dbReference type="NCBI Taxonomy" id="1861"/>
    <lineage>
        <taxon>Bacteria</taxon>
        <taxon>Bacillati</taxon>
        <taxon>Actinomycetota</taxon>
        <taxon>Actinomycetes</taxon>
        <taxon>Geodermatophilales</taxon>
        <taxon>Geodermatophilaceae</taxon>
        <taxon>Geodermatophilus</taxon>
    </lineage>
</organism>
<evidence type="ECO:0000313" key="4">
    <source>
        <dbReference type="Proteomes" id="UP000184428"/>
    </source>
</evidence>
<dbReference type="AlphaFoldDB" id="A0A1M7SD09"/>
<name>A0A1M7SD09_9ACTN</name>
<feature type="region of interest" description="Disordered" evidence="1">
    <location>
        <begin position="31"/>
        <end position="70"/>
    </location>
</feature>
<gene>
    <name evidence="3" type="ORF">SAMN05660350_00647</name>
</gene>
<proteinExistence type="predicted"/>
<feature type="signal peptide" evidence="2">
    <location>
        <begin position="1"/>
        <end position="29"/>
    </location>
</feature>
<evidence type="ECO:0000256" key="2">
    <source>
        <dbReference type="SAM" id="SignalP"/>
    </source>
</evidence>
<evidence type="ECO:0000313" key="3">
    <source>
        <dbReference type="EMBL" id="SHN56092.1"/>
    </source>
</evidence>
<dbReference type="EMBL" id="FRDM01000002">
    <property type="protein sequence ID" value="SHN56092.1"/>
    <property type="molecule type" value="Genomic_DNA"/>
</dbReference>
<feature type="compositionally biased region" description="Low complexity" evidence="1">
    <location>
        <begin position="31"/>
        <end position="66"/>
    </location>
</feature>
<reference evidence="3 4" key="1">
    <citation type="submission" date="2016-12" db="EMBL/GenBank/DDBJ databases">
        <authorList>
            <person name="Song W.-J."/>
            <person name="Kurnit D.M."/>
        </authorList>
    </citation>
    <scope>NUCLEOTIDE SEQUENCE [LARGE SCALE GENOMIC DNA]</scope>
    <source>
        <strain evidence="3 4">DSM 43162</strain>
    </source>
</reference>
<sequence>MDTSTIHHRRLASGMLAGALLLVPLAACSEDTTTSGTATTDTSAPAGDTGTTDTTAPEDTAASDPTGADAGVDCTGTSCSLTLTGDGAQADVLGTQVSLGTVQDGRATVRVGDREVSCSSGESVSAGPLTLECTTVTADAITLTASLG</sequence>
<protein>
    <submittedName>
        <fullName evidence="3">Uncharacterized protein</fullName>
    </submittedName>
</protein>